<evidence type="ECO:0000313" key="2">
    <source>
        <dbReference type="Proteomes" id="UP000069272"/>
    </source>
</evidence>
<reference evidence="1" key="2">
    <citation type="submission" date="2022-08" db="UniProtKB">
        <authorList>
            <consortium name="EnsemblMetazoa"/>
        </authorList>
    </citation>
    <scope>IDENTIFICATION</scope>
    <source>
        <strain evidence="1">STECLA/ALBI9_A</strain>
    </source>
</reference>
<name>A0A182FQ88_ANOAL</name>
<proteinExistence type="predicted"/>
<evidence type="ECO:0000313" key="1">
    <source>
        <dbReference type="EnsemblMetazoa" id="AALB008708-PA"/>
    </source>
</evidence>
<protein>
    <submittedName>
        <fullName evidence="1">Uncharacterized protein</fullName>
    </submittedName>
</protein>
<organism evidence="1 2">
    <name type="scientific">Anopheles albimanus</name>
    <name type="common">New world malaria mosquito</name>
    <dbReference type="NCBI Taxonomy" id="7167"/>
    <lineage>
        <taxon>Eukaryota</taxon>
        <taxon>Metazoa</taxon>
        <taxon>Ecdysozoa</taxon>
        <taxon>Arthropoda</taxon>
        <taxon>Hexapoda</taxon>
        <taxon>Insecta</taxon>
        <taxon>Pterygota</taxon>
        <taxon>Neoptera</taxon>
        <taxon>Endopterygota</taxon>
        <taxon>Diptera</taxon>
        <taxon>Nematocera</taxon>
        <taxon>Culicoidea</taxon>
        <taxon>Culicidae</taxon>
        <taxon>Anophelinae</taxon>
        <taxon>Anopheles</taxon>
    </lineage>
</organism>
<dbReference type="VEuPathDB" id="VectorBase:AALB008708"/>
<reference evidence="1 2" key="1">
    <citation type="journal article" date="2017" name="G3 (Bethesda)">
        <title>The Physical Genome Mapping of Anopheles albimanus Corrected Scaffold Misassemblies and Identified Interarm Rearrangements in Genus Anopheles.</title>
        <authorList>
            <person name="Artemov G.N."/>
            <person name="Peery A.N."/>
            <person name="Jiang X."/>
            <person name="Tu Z."/>
            <person name="Stegniy V.N."/>
            <person name="Sharakhova M.V."/>
            <person name="Sharakhov I.V."/>
        </authorList>
    </citation>
    <scope>NUCLEOTIDE SEQUENCE [LARGE SCALE GENOMIC DNA]</scope>
    <source>
        <strain evidence="1 2">ALBI9_A</strain>
    </source>
</reference>
<dbReference type="Proteomes" id="UP000069272">
    <property type="component" value="Chromosome 2R"/>
</dbReference>
<dbReference type="VEuPathDB" id="VectorBase:AALB20_029936"/>
<keyword evidence="2" id="KW-1185">Reference proteome</keyword>
<dbReference type="AlphaFoldDB" id="A0A182FQ88"/>
<sequence>MGAIAFSKLEGFIRRAAETDHIGQAVGSGEEIKVKSTHATPCHAMPRAKTTGNVASSERNISSKLAYLLMGHGTVLRNDEHTTLTVDGVSQSRSSRGKEFLFGKFATNSDVFVGGMPNW</sequence>
<dbReference type="STRING" id="7167.A0A182FQ88"/>
<dbReference type="EnsemblMetazoa" id="AALB008708-RA">
    <property type="protein sequence ID" value="AALB008708-PA"/>
    <property type="gene ID" value="AALB008708"/>
</dbReference>
<accession>A0A182FQ88</accession>